<sequence>MEIIEYFFECYFNMSANYIELEDLVNEFIQIESNKYINSFKKALTDIIDNENWDIVIEIASSKGGRLLKPKKAEMLVRYLKFLIDGNKPIEKPNFYFRE</sequence>
<evidence type="ECO:0000313" key="1">
    <source>
        <dbReference type="EMBL" id="MPM33807.1"/>
    </source>
</evidence>
<protein>
    <submittedName>
        <fullName evidence="1">Uncharacterized protein</fullName>
    </submittedName>
</protein>
<accession>A0A644YZL5</accession>
<organism evidence="1">
    <name type="scientific">bioreactor metagenome</name>
    <dbReference type="NCBI Taxonomy" id="1076179"/>
    <lineage>
        <taxon>unclassified sequences</taxon>
        <taxon>metagenomes</taxon>
        <taxon>ecological metagenomes</taxon>
    </lineage>
</organism>
<proteinExistence type="predicted"/>
<gene>
    <name evidence="1" type="ORF">SDC9_80386</name>
</gene>
<dbReference type="AlphaFoldDB" id="A0A644YZL5"/>
<dbReference type="EMBL" id="VSSQ01006769">
    <property type="protein sequence ID" value="MPM33807.1"/>
    <property type="molecule type" value="Genomic_DNA"/>
</dbReference>
<comment type="caution">
    <text evidence="1">The sequence shown here is derived from an EMBL/GenBank/DDBJ whole genome shotgun (WGS) entry which is preliminary data.</text>
</comment>
<reference evidence="1" key="1">
    <citation type="submission" date="2019-08" db="EMBL/GenBank/DDBJ databases">
        <authorList>
            <person name="Kucharzyk K."/>
            <person name="Murdoch R.W."/>
            <person name="Higgins S."/>
            <person name="Loffler F."/>
        </authorList>
    </citation>
    <scope>NUCLEOTIDE SEQUENCE</scope>
</reference>
<name>A0A644YZL5_9ZZZZ</name>